<dbReference type="STRING" id="230819.A0A5C3K983"/>
<evidence type="ECO:0000313" key="1">
    <source>
        <dbReference type="EMBL" id="TFK16478.1"/>
    </source>
</evidence>
<dbReference type="AlphaFoldDB" id="A0A5C3K983"/>
<dbReference type="OrthoDB" id="3199698at2759"/>
<dbReference type="EMBL" id="ML210785">
    <property type="protein sequence ID" value="TFK16478.1"/>
    <property type="molecule type" value="Genomic_DNA"/>
</dbReference>
<dbReference type="InterPro" id="IPR041078">
    <property type="entry name" value="Plavaka"/>
</dbReference>
<evidence type="ECO:0000313" key="2">
    <source>
        <dbReference type="Proteomes" id="UP000307440"/>
    </source>
</evidence>
<dbReference type="Pfam" id="PF18759">
    <property type="entry name" value="Plavaka"/>
    <property type="match status" value="1"/>
</dbReference>
<reference evidence="1 2" key="1">
    <citation type="journal article" date="2019" name="Nat. Ecol. Evol.">
        <title>Megaphylogeny resolves global patterns of mushroom evolution.</title>
        <authorList>
            <person name="Varga T."/>
            <person name="Krizsan K."/>
            <person name="Foldi C."/>
            <person name="Dima B."/>
            <person name="Sanchez-Garcia M."/>
            <person name="Sanchez-Ramirez S."/>
            <person name="Szollosi G.J."/>
            <person name="Szarkandi J.G."/>
            <person name="Papp V."/>
            <person name="Albert L."/>
            <person name="Andreopoulos W."/>
            <person name="Angelini C."/>
            <person name="Antonin V."/>
            <person name="Barry K.W."/>
            <person name="Bougher N.L."/>
            <person name="Buchanan P."/>
            <person name="Buyck B."/>
            <person name="Bense V."/>
            <person name="Catcheside P."/>
            <person name="Chovatia M."/>
            <person name="Cooper J."/>
            <person name="Damon W."/>
            <person name="Desjardin D."/>
            <person name="Finy P."/>
            <person name="Geml J."/>
            <person name="Haridas S."/>
            <person name="Hughes K."/>
            <person name="Justo A."/>
            <person name="Karasinski D."/>
            <person name="Kautmanova I."/>
            <person name="Kiss B."/>
            <person name="Kocsube S."/>
            <person name="Kotiranta H."/>
            <person name="LaButti K.M."/>
            <person name="Lechner B.E."/>
            <person name="Liimatainen K."/>
            <person name="Lipzen A."/>
            <person name="Lukacs Z."/>
            <person name="Mihaltcheva S."/>
            <person name="Morgado L.N."/>
            <person name="Niskanen T."/>
            <person name="Noordeloos M.E."/>
            <person name="Ohm R.A."/>
            <person name="Ortiz-Santana B."/>
            <person name="Ovrebo C."/>
            <person name="Racz N."/>
            <person name="Riley R."/>
            <person name="Savchenko A."/>
            <person name="Shiryaev A."/>
            <person name="Soop K."/>
            <person name="Spirin V."/>
            <person name="Szebenyi C."/>
            <person name="Tomsovsky M."/>
            <person name="Tulloss R.E."/>
            <person name="Uehling J."/>
            <person name="Grigoriev I.V."/>
            <person name="Vagvolgyi C."/>
            <person name="Papp T."/>
            <person name="Martin F.M."/>
            <person name="Miettinen O."/>
            <person name="Hibbett D.S."/>
            <person name="Nagy L.G."/>
        </authorList>
    </citation>
    <scope>NUCLEOTIDE SEQUENCE [LARGE SCALE GENOMIC DNA]</scope>
    <source>
        <strain evidence="1 2">CBS 121175</strain>
    </source>
</reference>
<feature type="non-terminal residue" evidence="1">
    <location>
        <position position="266"/>
    </location>
</feature>
<proteinExistence type="predicted"/>
<protein>
    <submittedName>
        <fullName evidence="1">Uncharacterized protein</fullName>
    </submittedName>
</protein>
<name>A0A5C3K983_COPMA</name>
<sequence>DWARFHFVELQASAANIRTGLDLWLANTIATTGDPNANIPWRCAKDLYATIDNIQQGSAPFETTTFKYTGELPENPPAWMTEEYELCVRDAREALWHQLSTTEFVNQFETRPYRQFEAHGMQQRVWTNLMSGDWAWEEVDTITDQVEGSEGAMLVPIVSGLDKTTVSVATGHQEYHPFYISAGNLTNTARRSHGAGVIPVAFLPIPKTVGKEAKMLAYQVFVRQMYHACIARIFAPLRPYMTSPDIVRCPDGHLRKAIYSIGPVIA</sequence>
<keyword evidence="2" id="KW-1185">Reference proteome</keyword>
<gene>
    <name evidence="1" type="ORF">FA15DRAFT_550643</name>
</gene>
<organism evidence="1 2">
    <name type="scientific">Coprinopsis marcescibilis</name>
    <name type="common">Agaric fungus</name>
    <name type="synonym">Psathyrella marcescibilis</name>
    <dbReference type="NCBI Taxonomy" id="230819"/>
    <lineage>
        <taxon>Eukaryota</taxon>
        <taxon>Fungi</taxon>
        <taxon>Dikarya</taxon>
        <taxon>Basidiomycota</taxon>
        <taxon>Agaricomycotina</taxon>
        <taxon>Agaricomycetes</taxon>
        <taxon>Agaricomycetidae</taxon>
        <taxon>Agaricales</taxon>
        <taxon>Agaricineae</taxon>
        <taxon>Psathyrellaceae</taxon>
        <taxon>Coprinopsis</taxon>
    </lineage>
</organism>
<accession>A0A5C3K983</accession>
<dbReference type="Proteomes" id="UP000307440">
    <property type="component" value="Unassembled WGS sequence"/>
</dbReference>
<feature type="non-terminal residue" evidence="1">
    <location>
        <position position="1"/>
    </location>
</feature>